<feature type="compositionally biased region" description="Acidic residues" evidence="6">
    <location>
        <begin position="365"/>
        <end position="377"/>
    </location>
</feature>
<feature type="compositionally biased region" description="Basic and acidic residues" evidence="6">
    <location>
        <begin position="35"/>
        <end position="47"/>
    </location>
</feature>
<dbReference type="GO" id="GO:0031145">
    <property type="term" value="P:anaphase-promoting complex-dependent catabolic process"/>
    <property type="evidence" value="ECO:0007669"/>
    <property type="project" value="TreeGrafter"/>
</dbReference>
<reference evidence="8" key="1">
    <citation type="submission" date="2021-02" db="EMBL/GenBank/DDBJ databases">
        <authorList>
            <person name="Nowell W R."/>
        </authorList>
    </citation>
    <scope>NUCLEOTIDE SEQUENCE</scope>
</reference>
<feature type="region of interest" description="Disordered" evidence="6">
    <location>
        <begin position="19"/>
        <end position="611"/>
    </location>
</feature>
<evidence type="ECO:0000256" key="1">
    <source>
        <dbReference type="ARBA" id="ARBA00006445"/>
    </source>
</evidence>
<evidence type="ECO:0000256" key="2">
    <source>
        <dbReference type="ARBA" id="ARBA00022574"/>
    </source>
</evidence>
<dbReference type="Pfam" id="PF04774">
    <property type="entry name" value="HABP4_PAI-RBP1"/>
    <property type="match status" value="1"/>
</dbReference>
<dbReference type="Proteomes" id="UP000663860">
    <property type="component" value="Unassembled WGS sequence"/>
</dbReference>
<dbReference type="GO" id="GO:1905786">
    <property type="term" value="P:positive regulation of anaphase-promoting complex-dependent catabolic process"/>
    <property type="evidence" value="ECO:0007669"/>
    <property type="project" value="TreeGrafter"/>
</dbReference>
<dbReference type="SMART" id="SM00320">
    <property type="entry name" value="WD40"/>
    <property type="match status" value="6"/>
</dbReference>
<evidence type="ECO:0000313" key="9">
    <source>
        <dbReference type="Proteomes" id="UP000663860"/>
    </source>
</evidence>
<dbReference type="InterPro" id="IPR019775">
    <property type="entry name" value="WD40_repeat_CS"/>
</dbReference>
<gene>
    <name evidence="8" type="ORF">IZO911_LOCUS14309</name>
</gene>
<feature type="compositionally biased region" description="Low complexity" evidence="6">
    <location>
        <begin position="539"/>
        <end position="550"/>
    </location>
</feature>
<organism evidence="8 9">
    <name type="scientific">Adineta steineri</name>
    <dbReference type="NCBI Taxonomy" id="433720"/>
    <lineage>
        <taxon>Eukaryota</taxon>
        <taxon>Metazoa</taxon>
        <taxon>Spiralia</taxon>
        <taxon>Gnathifera</taxon>
        <taxon>Rotifera</taxon>
        <taxon>Eurotatoria</taxon>
        <taxon>Bdelloidea</taxon>
        <taxon>Adinetida</taxon>
        <taxon>Adinetidae</taxon>
        <taxon>Adineta</taxon>
    </lineage>
</organism>
<feature type="compositionally biased region" description="Basic and acidic residues" evidence="6">
    <location>
        <begin position="396"/>
        <end position="418"/>
    </location>
</feature>
<evidence type="ECO:0000256" key="5">
    <source>
        <dbReference type="PROSITE-ProRule" id="PRU00221"/>
    </source>
</evidence>
<feature type="compositionally biased region" description="Gly residues" evidence="6">
    <location>
        <begin position="166"/>
        <end position="175"/>
    </location>
</feature>
<evidence type="ECO:0000313" key="8">
    <source>
        <dbReference type="EMBL" id="CAF0938773.1"/>
    </source>
</evidence>
<dbReference type="PANTHER" id="PTHR19918">
    <property type="entry name" value="CELL DIVISION CYCLE 20 CDC20 FIZZY -RELATED"/>
    <property type="match status" value="1"/>
</dbReference>
<dbReference type="Gene3D" id="2.130.10.10">
    <property type="entry name" value="YVTN repeat-like/Quinoprotein amine dehydrogenase"/>
    <property type="match status" value="1"/>
</dbReference>
<proteinExistence type="inferred from homology"/>
<evidence type="ECO:0000259" key="7">
    <source>
        <dbReference type="SMART" id="SM01233"/>
    </source>
</evidence>
<dbReference type="GO" id="GO:0010997">
    <property type="term" value="F:anaphase-promoting complex binding"/>
    <property type="evidence" value="ECO:0007669"/>
    <property type="project" value="InterPro"/>
</dbReference>
<dbReference type="PROSITE" id="PS50082">
    <property type="entry name" value="WD_REPEATS_2"/>
    <property type="match status" value="2"/>
</dbReference>
<dbReference type="InterPro" id="IPR015943">
    <property type="entry name" value="WD40/YVTN_repeat-like_dom_sf"/>
</dbReference>
<dbReference type="PROSITE" id="PS00678">
    <property type="entry name" value="WD_REPEATS_1"/>
    <property type="match status" value="1"/>
</dbReference>
<keyword evidence="4" id="KW-0131">Cell cycle</keyword>
<dbReference type="SUPFAM" id="SSF50978">
    <property type="entry name" value="WD40 repeat-like"/>
    <property type="match status" value="1"/>
</dbReference>
<dbReference type="AlphaFoldDB" id="A0A814CDU0"/>
<evidence type="ECO:0000256" key="6">
    <source>
        <dbReference type="SAM" id="MobiDB-lite"/>
    </source>
</evidence>
<evidence type="ECO:0000256" key="3">
    <source>
        <dbReference type="ARBA" id="ARBA00022737"/>
    </source>
</evidence>
<feature type="repeat" description="WD" evidence="5">
    <location>
        <begin position="993"/>
        <end position="1026"/>
    </location>
</feature>
<accession>A0A814CDU0</accession>
<feature type="compositionally biased region" description="Polar residues" evidence="6">
    <location>
        <begin position="598"/>
        <end position="609"/>
    </location>
</feature>
<dbReference type="EMBL" id="CAJNOE010000118">
    <property type="protein sequence ID" value="CAF0938773.1"/>
    <property type="molecule type" value="Genomic_DNA"/>
</dbReference>
<keyword evidence="2 5" id="KW-0853">WD repeat</keyword>
<feature type="compositionally biased region" description="Gly residues" evidence="6">
    <location>
        <begin position="115"/>
        <end position="129"/>
    </location>
</feature>
<name>A0A814CDU0_9BILA</name>
<feature type="compositionally biased region" description="Low complexity" evidence="6">
    <location>
        <begin position="229"/>
        <end position="249"/>
    </location>
</feature>
<dbReference type="Pfam" id="PF24807">
    <property type="entry name" value="WD40_CDC20-Fz"/>
    <property type="match status" value="1"/>
</dbReference>
<dbReference type="InterPro" id="IPR036322">
    <property type="entry name" value="WD40_repeat_dom_sf"/>
</dbReference>
<dbReference type="PANTHER" id="PTHR19918:SF1">
    <property type="entry name" value="FIZZY-RELATED PROTEIN HOMOLOG"/>
    <property type="match status" value="1"/>
</dbReference>
<dbReference type="SMART" id="SM01233">
    <property type="entry name" value="HABP4_PAI-RBP1"/>
    <property type="match status" value="1"/>
</dbReference>
<comment type="similarity">
    <text evidence="1">Belongs to the WD repeat CDC20/Fizzy family.</text>
</comment>
<feature type="compositionally biased region" description="Polar residues" evidence="6">
    <location>
        <begin position="72"/>
        <end position="112"/>
    </location>
</feature>
<feature type="compositionally biased region" description="Basic and acidic residues" evidence="6">
    <location>
        <begin position="518"/>
        <end position="535"/>
    </location>
</feature>
<protein>
    <recommendedName>
        <fullName evidence="7">Hyaluronan/mRNA-binding protein domain-containing protein</fullName>
    </recommendedName>
</protein>
<dbReference type="InterPro" id="IPR006861">
    <property type="entry name" value="HABP4_PAIRBP1-bd"/>
</dbReference>
<feature type="compositionally biased region" description="Low complexity" evidence="6">
    <location>
        <begin position="48"/>
        <end position="71"/>
    </location>
</feature>
<feature type="compositionally biased region" description="Polar residues" evidence="6">
    <location>
        <begin position="314"/>
        <end position="327"/>
    </location>
</feature>
<keyword evidence="3" id="KW-0677">Repeat</keyword>
<evidence type="ECO:0000256" key="4">
    <source>
        <dbReference type="ARBA" id="ARBA00023306"/>
    </source>
</evidence>
<comment type="caution">
    <text evidence="8">The sequence shown here is derived from an EMBL/GenBank/DDBJ whole genome shotgun (WGS) entry which is preliminary data.</text>
</comment>
<dbReference type="InterPro" id="IPR056150">
    <property type="entry name" value="WD40_CDC20-Fz"/>
</dbReference>
<feature type="compositionally biased region" description="Gly residues" evidence="6">
    <location>
        <begin position="499"/>
        <end position="517"/>
    </location>
</feature>
<dbReference type="GO" id="GO:0005680">
    <property type="term" value="C:anaphase-promoting complex"/>
    <property type="evidence" value="ECO:0007669"/>
    <property type="project" value="TreeGrafter"/>
</dbReference>
<dbReference type="InterPro" id="IPR033010">
    <property type="entry name" value="Cdc20/Fizzy"/>
</dbReference>
<dbReference type="InterPro" id="IPR001680">
    <property type="entry name" value="WD40_rpt"/>
</dbReference>
<dbReference type="PROSITE" id="PS50294">
    <property type="entry name" value="WD_REPEATS_REGION"/>
    <property type="match status" value="2"/>
</dbReference>
<feature type="compositionally biased region" description="Acidic residues" evidence="6">
    <location>
        <begin position="452"/>
        <end position="476"/>
    </location>
</feature>
<dbReference type="GO" id="GO:1990757">
    <property type="term" value="F:ubiquitin ligase activator activity"/>
    <property type="evidence" value="ECO:0007669"/>
    <property type="project" value="TreeGrafter"/>
</dbReference>
<feature type="repeat" description="WD" evidence="5">
    <location>
        <begin position="861"/>
        <end position="893"/>
    </location>
</feature>
<sequence>MSLDFEYGINTGNRFLSFVGHDEDPDEFLAGQVQPEEKTKKSTKDSKSVTSTSAKKPTSKTTTTTTTASTANVSNQATRTNKENLTGKSTNNDQRRQQSNVLGDNNNQQTRVDSGRGGGRGFRGRGGSAGQDRPAYEGGHRGGGPQRTPRYNKFEGQQPRNETGGFEQGAGGWGNEAGNDNQTHGGYRGRGRGSGRGNYMNQNYEGGRGGGRGRGRGGRGNYGNRSFEEGSQQQQQQPHEQQQQTQEGSEWQKDTESNFDNTRSQPARTSGQEFDNDATLQERPFEPDHTRRGGRGPFRGRTFHSNRYYGGGDHQNQYEGDQSNNEYRQNRRQHDRQPRTNVSGVKPIEKKDGEGAHNWGNPAEIPDEENPVADETAETTGQASAAPKAWADQVDEAEKQMTLDEYKKQLEEKKRAQQEKIPQFNRRTAGEGEDSSKWGNFQHEYRKKNDGESDEELEEGSGAEEGESEEEGEEEQISGKKKVITIPLRFAPIDIPRGGPFGSRGGSRRGGGGGGRGQFRDRPYREDRPYRDDQPRATSPSQQQSPVSQQAGEYQNDEQHQQQSRPYRGGPRQGSGRGEYRRSYGNSARGSRGGYDRSQANPSLSTGITGSEPDLAVYKQLLQNTLLNTNIDSILKISDTQNINSDDTKTVTTPKKSSISKENCSIFRYSERQENLSCQSNLITKQHFNRSPISNASIHLLYSPKKAIRHIPELPYKVLDAPDLQDDFYLNLVDWSSSNILSVALGPCVYLHNAQTNSVQLLCDLTHTQLPVPNNNQVNIVGSDIVTSVHWSDWSNILAIGTQRGHVHIYDVTTRKRIQSICKHTNRVGVLAWNEWSLSSGSRDRSILEHDIRQQSTVHTFLGHKQEVCGLKWSPDKSILASGGNDNQLFLWSKSQSIQPLHTFNDHTAAVKAIAWSSHQHGLLASGGGAADRHIRFRSSLTCQTSSIYDTGSQVCQLIWSKNSPDELVSTHGVAQNQIIIWKYPTMQPLAKLLGHQQRVLYLSMSPDGESIVTGSGDETLRFWNIFPKARCIRNPDSKLNGLYRMR</sequence>
<feature type="domain" description="Hyaluronan/mRNA-binding protein" evidence="7">
    <location>
        <begin position="330"/>
        <end position="432"/>
    </location>
</feature>
<feature type="compositionally biased region" description="Polar residues" evidence="6">
    <location>
        <begin position="258"/>
        <end position="273"/>
    </location>
</feature>